<evidence type="ECO:0000313" key="1">
    <source>
        <dbReference type="EMBL" id="WOO42409.1"/>
    </source>
</evidence>
<dbReference type="EMBL" id="CP136920">
    <property type="protein sequence ID" value="WOO42409.1"/>
    <property type="molecule type" value="Genomic_DNA"/>
</dbReference>
<sequence length="192" mass="21161">MAIISALLLCAAITPLDALQVRNGTLNNKRLFGIEFGNGTSFYGRHDRINSASLQTYQSGPYIVTEMVIDLASSDVALRVYHTELMNASDLQSRLPDGTPNVAQTNVPASVQKLIDRGRSGAQKARSGGLVVKDYPTSTHAKTLEYRVSEKEELQKFYKRFIDIYTQNDAPADENDDNATRVKMAGTVFVVE</sequence>
<organism evidence="1 2">
    <name type="scientific">Rubellicoccus peritrichatus</name>
    <dbReference type="NCBI Taxonomy" id="3080537"/>
    <lineage>
        <taxon>Bacteria</taxon>
        <taxon>Pseudomonadati</taxon>
        <taxon>Verrucomicrobiota</taxon>
        <taxon>Opitutia</taxon>
        <taxon>Puniceicoccales</taxon>
        <taxon>Cerasicoccaceae</taxon>
        <taxon>Rubellicoccus</taxon>
    </lineage>
</organism>
<dbReference type="KEGG" id="puo:RZN69_04855"/>
<gene>
    <name evidence="1" type="ORF">RZN69_04855</name>
</gene>
<reference evidence="1 2" key="1">
    <citation type="submission" date="2023-10" db="EMBL/GenBank/DDBJ databases">
        <title>Rubellicoccus peritrichatus gen. nov., sp. nov., isolated from an algae of coral reef tank.</title>
        <authorList>
            <person name="Luo J."/>
        </authorList>
    </citation>
    <scope>NUCLEOTIDE SEQUENCE [LARGE SCALE GENOMIC DNA]</scope>
    <source>
        <strain evidence="1 2">CR14</strain>
    </source>
</reference>
<accession>A0AAQ3LHY2</accession>
<keyword evidence="2" id="KW-1185">Reference proteome</keyword>
<proteinExistence type="predicted"/>
<evidence type="ECO:0000313" key="2">
    <source>
        <dbReference type="Proteomes" id="UP001304300"/>
    </source>
</evidence>
<dbReference type="Proteomes" id="UP001304300">
    <property type="component" value="Chromosome"/>
</dbReference>
<dbReference type="RefSeq" id="WP_317834928.1">
    <property type="nucleotide sequence ID" value="NZ_CP136920.1"/>
</dbReference>
<dbReference type="AlphaFoldDB" id="A0AAQ3LHY2"/>
<name>A0AAQ3LHY2_9BACT</name>
<protein>
    <submittedName>
        <fullName evidence="1">Uncharacterized protein</fullName>
    </submittedName>
</protein>